<reference evidence="2" key="1">
    <citation type="journal article" date="2020" name="mSystems">
        <title>Genome- and Community-Level Interaction Insights into Carbon Utilization and Element Cycling Functions of Hydrothermarchaeota in Hydrothermal Sediment.</title>
        <authorList>
            <person name="Zhou Z."/>
            <person name="Liu Y."/>
            <person name="Xu W."/>
            <person name="Pan J."/>
            <person name="Luo Z.H."/>
            <person name="Li M."/>
        </authorList>
    </citation>
    <scope>NUCLEOTIDE SEQUENCE [LARGE SCALE GENOMIC DNA]</scope>
    <source>
        <strain evidence="2">SpSt-897</strain>
    </source>
</reference>
<evidence type="ECO:0000256" key="1">
    <source>
        <dbReference type="SAM" id="MobiDB-lite"/>
    </source>
</evidence>
<sequence length="263" mass="29106">MKGWEGREKAAPKRGSKTCPLAPGPFPGSRLYLLATVHGDPAGYARAWRFLECLQPEVITVEISRFAVRYREQAGKSWRQRLNQALKMLPPESAGSLAVARVAAQVALPFEYRVARDWGEVHRAAVKLLDAGSVARRHLPRYATELLTVDNLRKLSENQASGTLADFVAAEFHKARRAREGKLRLPPRSADAEGSRRERLWAKRLKRLVDGASRVVHLGGWEHLVPWEGGGGLTKLLADLNPCILLLDEADGDSRAGAVINDR</sequence>
<evidence type="ECO:0008006" key="3">
    <source>
        <dbReference type="Google" id="ProtNLM"/>
    </source>
</evidence>
<dbReference type="AlphaFoldDB" id="A0A7C3V684"/>
<comment type="caution">
    <text evidence="2">The sequence shown here is derived from an EMBL/GenBank/DDBJ whole genome shotgun (WGS) entry which is preliminary data.</text>
</comment>
<name>A0A7C3V684_9BACT</name>
<proteinExistence type="predicted"/>
<organism evidence="2">
    <name type="scientific">Desulfobacca acetoxidans</name>
    <dbReference type="NCBI Taxonomy" id="60893"/>
    <lineage>
        <taxon>Bacteria</taxon>
        <taxon>Pseudomonadati</taxon>
        <taxon>Thermodesulfobacteriota</taxon>
        <taxon>Desulfobaccia</taxon>
        <taxon>Desulfobaccales</taxon>
        <taxon>Desulfobaccaceae</taxon>
        <taxon>Desulfobacca</taxon>
    </lineage>
</organism>
<accession>A0A7C3V684</accession>
<dbReference type="EMBL" id="DTMF01000067">
    <property type="protein sequence ID" value="HGF33259.1"/>
    <property type="molecule type" value="Genomic_DNA"/>
</dbReference>
<gene>
    <name evidence="2" type="ORF">ENW96_02575</name>
</gene>
<feature type="compositionally biased region" description="Basic and acidic residues" evidence="1">
    <location>
        <begin position="1"/>
        <end position="11"/>
    </location>
</feature>
<protein>
    <recommendedName>
        <fullName evidence="3">TraB/GumN family protein</fullName>
    </recommendedName>
</protein>
<evidence type="ECO:0000313" key="2">
    <source>
        <dbReference type="EMBL" id="HGF33259.1"/>
    </source>
</evidence>
<feature type="region of interest" description="Disordered" evidence="1">
    <location>
        <begin position="1"/>
        <end position="22"/>
    </location>
</feature>